<reference evidence="8 9" key="1">
    <citation type="journal article" date="2012" name="J. Bacteriol.">
        <title>Complete Genome Sequence of the Thermophilic, Piezophilic, Heterotrophic Bacterium Marinitoga piezophila KA3.</title>
        <authorList>
            <person name="Lucas S."/>
            <person name="Han J."/>
            <person name="Lapidus A."/>
            <person name="Cheng J.F."/>
            <person name="Goodwin L.A."/>
            <person name="Pitluck S."/>
            <person name="Peters L."/>
            <person name="Mikhailova N."/>
            <person name="Teshima H."/>
            <person name="Detter J.C."/>
            <person name="Han C."/>
            <person name="Tapia R."/>
            <person name="Land M."/>
            <person name="Hauser L."/>
            <person name="Kyrpides N.C."/>
            <person name="Ivanova N."/>
            <person name="Pagani I."/>
            <person name="Vannier P."/>
            <person name="Oger P."/>
            <person name="Bartlett D.H."/>
            <person name="Noll K.M."/>
            <person name="Woyke T."/>
            <person name="Jebbar M."/>
        </authorList>
    </citation>
    <scope>NUCLEOTIDE SEQUENCE [LARGE SCALE GENOMIC DNA]</scope>
    <source>
        <strain evidence="9">DSM 14283 / JCM 11233 / KA3</strain>
    </source>
</reference>
<sequence>MKDRLFKKVFIISISIYLLAVIFLLPGVFSGKILLNQVILNFGSLQIRWYGLLIATGVFLSFYLANDTAKKWNISEDDLSNAVMIGIIFSIIGARAYYVTFNWDYYSKLPFSEVFKTWHGGMAIHGGILGALIAVYLYTKIKKNITFNFLQGLDLMAHVLPLGQAIGRWGNFFNYEAYGSPTNLPWKMYIPPQFRMPGYESYEYFHPTFLYESTWDLLIFLFLFYYARNKKRFDGEIISLYLILYSAGRGVIELLRTDSLMFLNMKVAVLISILFIIIGISLYIILSKKAKQEG</sequence>
<dbReference type="EMBL" id="CP003257">
    <property type="protein sequence ID" value="AEX86256.1"/>
    <property type="molecule type" value="Genomic_DNA"/>
</dbReference>
<keyword evidence="5 7" id="KW-1133">Transmembrane helix</keyword>
<name>H2J6A8_MARPK</name>
<feature type="transmembrane region" description="Helical" evidence="7">
    <location>
        <begin position="118"/>
        <end position="138"/>
    </location>
</feature>
<dbReference type="PROSITE" id="PS01311">
    <property type="entry name" value="LGT"/>
    <property type="match status" value="1"/>
</dbReference>
<evidence type="ECO:0000313" key="9">
    <source>
        <dbReference type="Proteomes" id="UP000007161"/>
    </source>
</evidence>
<evidence type="ECO:0000256" key="5">
    <source>
        <dbReference type="ARBA" id="ARBA00022989"/>
    </source>
</evidence>
<feature type="transmembrane region" description="Helical" evidence="7">
    <location>
        <begin position="204"/>
        <end position="226"/>
    </location>
</feature>
<keyword evidence="6 7" id="KW-0472">Membrane</keyword>
<dbReference type="PANTHER" id="PTHR30589:SF0">
    <property type="entry name" value="PHOSPHATIDYLGLYCEROL--PROLIPOPROTEIN DIACYLGLYCERYL TRANSFERASE"/>
    <property type="match status" value="1"/>
</dbReference>
<dbReference type="Proteomes" id="UP000007161">
    <property type="component" value="Chromosome"/>
</dbReference>
<keyword evidence="8" id="KW-0449">Lipoprotein</keyword>
<dbReference type="RefSeq" id="WP_014297327.1">
    <property type="nucleotide sequence ID" value="NC_016751.1"/>
</dbReference>
<dbReference type="Pfam" id="PF01790">
    <property type="entry name" value="LGT"/>
    <property type="match status" value="1"/>
</dbReference>
<feature type="transmembrane region" description="Helical" evidence="7">
    <location>
        <begin position="49"/>
        <end position="66"/>
    </location>
</feature>
<dbReference type="NCBIfam" id="TIGR00544">
    <property type="entry name" value="lgt"/>
    <property type="match status" value="1"/>
</dbReference>
<feature type="transmembrane region" description="Helical" evidence="7">
    <location>
        <begin position="238"/>
        <end position="255"/>
    </location>
</feature>
<dbReference type="HOGENOM" id="CLU_013386_1_2_0"/>
<dbReference type="eggNOG" id="COG0682">
    <property type="taxonomic scope" value="Bacteria"/>
</dbReference>
<organism evidence="8 9">
    <name type="scientific">Marinitoga piezophila (strain DSM 14283 / JCM 11233 / KA3)</name>
    <dbReference type="NCBI Taxonomy" id="443254"/>
    <lineage>
        <taxon>Bacteria</taxon>
        <taxon>Thermotogati</taxon>
        <taxon>Thermotogota</taxon>
        <taxon>Thermotogae</taxon>
        <taxon>Petrotogales</taxon>
        <taxon>Petrotogaceae</taxon>
        <taxon>Marinitoga</taxon>
    </lineage>
</organism>
<dbReference type="HAMAP" id="MF_01147">
    <property type="entry name" value="Lgt"/>
    <property type="match status" value="1"/>
</dbReference>
<dbReference type="PANTHER" id="PTHR30589">
    <property type="entry name" value="PROLIPOPROTEIN DIACYLGLYCERYL TRANSFERASE"/>
    <property type="match status" value="1"/>
</dbReference>
<reference evidence="9" key="2">
    <citation type="submission" date="2012-01" db="EMBL/GenBank/DDBJ databases">
        <title>Complete sequence of chromosome of Marinitoga piezophila KA3.</title>
        <authorList>
            <person name="Lucas S."/>
            <person name="Han J."/>
            <person name="Lapidus A."/>
            <person name="Cheng J.-F."/>
            <person name="Goodwin L."/>
            <person name="Pitluck S."/>
            <person name="Peters L."/>
            <person name="Mikhailova N."/>
            <person name="Teshima H."/>
            <person name="Detter J.C."/>
            <person name="Han C."/>
            <person name="Tapia R."/>
            <person name="Land M."/>
            <person name="Hauser L."/>
            <person name="Kyrpides N."/>
            <person name="Ivanova N."/>
            <person name="Pagani I."/>
            <person name="Jebbar M."/>
            <person name="Vannier P."/>
            <person name="Oger P."/>
            <person name="Cario A."/>
            <person name="Bartlett D."/>
            <person name="Noll K.M."/>
            <person name="Woyke T."/>
        </authorList>
    </citation>
    <scope>NUCLEOTIDE SEQUENCE [LARGE SCALE GENOMIC DNA]</scope>
    <source>
        <strain evidence="9">DSM 14283 / JCM 11233 / KA3</strain>
    </source>
</reference>
<evidence type="ECO:0000256" key="7">
    <source>
        <dbReference type="HAMAP-Rule" id="MF_01147"/>
    </source>
</evidence>
<dbReference type="UniPathway" id="UPA00664"/>
<protein>
    <recommendedName>
        <fullName evidence="7">Phosphatidylglycerol--prolipoprotein diacylglyceryl transferase</fullName>
        <ecNumber evidence="7">2.5.1.145</ecNumber>
    </recommendedName>
</protein>
<dbReference type="GO" id="GO:0008961">
    <property type="term" value="F:phosphatidylglycerol-prolipoprotein diacylglyceryl transferase activity"/>
    <property type="evidence" value="ECO:0007669"/>
    <property type="project" value="UniProtKB-UniRule"/>
</dbReference>
<feature type="transmembrane region" description="Helical" evidence="7">
    <location>
        <begin position="78"/>
        <end position="98"/>
    </location>
</feature>
<evidence type="ECO:0000256" key="2">
    <source>
        <dbReference type="ARBA" id="ARBA00022475"/>
    </source>
</evidence>
<comment type="pathway">
    <text evidence="7">Protein modification; lipoprotein biosynthesis (diacylglyceryl transfer).</text>
</comment>
<dbReference type="STRING" id="443254.Marpi_1876"/>
<comment type="function">
    <text evidence="7">Catalyzes the transfer of the diacylglyceryl group from phosphatidylglycerol to the sulfhydryl group of the N-terminal cysteine of a prolipoprotein, the first step in the formation of mature lipoproteins.</text>
</comment>
<dbReference type="InterPro" id="IPR001640">
    <property type="entry name" value="Lgt"/>
</dbReference>
<feature type="transmembrane region" description="Helical" evidence="7">
    <location>
        <begin position="145"/>
        <end position="166"/>
    </location>
</feature>
<dbReference type="KEGG" id="mpz:Marpi_1876"/>
<keyword evidence="4 7" id="KW-0812">Transmembrane</keyword>
<keyword evidence="9" id="KW-1185">Reference proteome</keyword>
<evidence type="ECO:0000313" key="8">
    <source>
        <dbReference type="EMBL" id="AEX86256.1"/>
    </source>
</evidence>
<keyword evidence="3 7" id="KW-0808">Transferase</keyword>
<evidence type="ECO:0000256" key="6">
    <source>
        <dbReference type="ARBA" id="ARBA00023136"/>
    </source>
</evidence>
<keyword evidence="7" id="KW-0997">Cell inner membrane</keyword>
<evidence type="ECO:0000256" key="4">
    <source>
        <dbReference type="ARBA" id="ARBA00022692"/>
    </source>
</evidence>
<dbReference type="EC" id="2.5.1.145" evidence="7"/>
<accession>H2J6A8</accession>
<comment type="subcellular location">
    <subcellularLocation>
        <location evidence="7">Cell inner membrane</location>
        <topology evidence="7">Multi-pass membrane protein</topology>
    </subcellularLocation>
</comment>
<dbReference type="GO" id="GO:0005886">
    <property type="term" value="C:plasma membrane"/>
    <property type="evidence" value="ECO:0007669"/>
    <property type="project" value="UniProtKB-SubCell"/>
</dbReference>
<proteinExistence type="inferred from homology"/>
<dbReference type="AlphaFoldDB" id="H2J6A8"/>
<dbReference type="OrthoDB" id="871140at2"/>
<comment type="catalytic activity">
    <reaction evidence="7">
        <text>L-cysteinyl-[prolipoprotein] + a 1,2-diacyl-sn-glycero-3-phospho-(1'-sn-glycerol) = an S-1,2-diacyl-sn-glyceryl-L-cysteinyl-[prolipoprotein] + sn-glycerol 1-phosphate + H(+)</text>
        <dbReference type="Rhea" id="RHEA:56712"/>
        <dbReference type="Rhea" id="RHEA-COMP:14679"/>
        <dbReference type="Rhea" id="RHEA-COMP:14680"/>
        <dbReference type="ChEBI" id="CHEBI:15378"/>
        <dbReference type="ChEBI" id="CHEBI:29950"/>
        <dbReference type="ChEBI" id="CHEBI:57685"/>
        <dbReference type="ChEBI" id="CHEBI:64716"/>
        <dbReference type="ChEBI" id="CHEBI:140658"/>
        <dbReference type="EC" id="2.5.1.145"/>
    </reaction>
</comment>
<feature type="binding site" evidence="7">
    <location>
        <position position="168"/>
    </location>
    <ligand>
        <name>a 1,2-diacyl-sn-glycero-3-phospho-(1'-sn-glycerol)</name>
        <dbReference type="ChEBI" id="CHEBI:64716"/>
    </ligand>
</feature>
<dbReference type="GO" id="GO:0042158">
    <property type="term" value="P:lipoprotein biosynthetic process"/>
    <property type="evidence" value="ECO:0007669"/>
    <property type="project" value="UniProtKB-UniRule"/>
</dbReference>
<gene>
    <name evidence="7" type="primary">lgt</name>
    <name evidence="8" type="ordered locus">Marpi_1876</name>
</gene>
<keyword evidence="2 7" id="KW-1003">Cell membrane</keyword>
<feature type="transmembrane region" description="Helical" evidence="7">
    <location>
        <begin position="267"/>
        <end position="286"/>
    </location>
</feature>
<comment type="similarity">
    <text evidence="1 7">Belongs to the Lgt family.</text>
</comment>
<evidence type="ECO:0000256" key="3">
    <source>
        <dbReference type="ARBA" id="ARBA00022679"/>
    </source>
</evidence>
<feature type="transmembrane region" description="Helical" evidence="7">
    <location>
        <begin position="9"/>
        <end position="29"/>
    </location>
</feature>
<evidence type="ECO:0000256" key="1">
    <source>
        <dbReference type="ARBA" id="ARBA00007150"/>
    </source>
</evidence>